<evidence type="ECO:0000313" key="2">
    <source>
        <dbReference type="Proteomes" id="UP000315167"/>
    </source>
</evidence>
<dbReference type="Proteomes" id="UP000315167">
    <property type="component" value="Unassembled WGS sequence"/>
</dbReference>
<dbReference type="OrthoDB" id="555504at2"/>
<dbReference type="InterPro" id="IPR021866">
    <property type="entry name" value="SpoIIAA-like"/>
</dbReference>
<organism evidence="1 2">
    <name type="scientific">Luteimonas cucumeris</name>
    <dbReference type="NCBI Taxonomy" id="985012"/>
    <lineage>
        <taxon>Bacteria</taxon>
        <taxon>Pseudomonadati</taxon>
        <taxon>Pseudomonadota</taxon>
        <taxon>Gammaproteobacteria</taxon>
        <taxon>Lysobacterales</taxon>
        <taxon>Lysobacteraceae</taxon>
        <taxon>Luteimonas</taxon>
    </lineage>
</organism>
<dbReference type="AlphaFoldDB" id="A0A562LAE0"/>
<name>A0A562LAE0_9GAMM</name>
<gene>
    <name evidence="1" type="ORF">IP90_00775</name>
</gene>
<keyword evidence="2" id="KW-1185">Reference proteome</keyword>
<sequence length="124" mass="13866">MLTFLDSPEDTLAVVVADRVTSADLDAMMDWLEDRLARFDTVHVFAETRALDALELAGLGDHIARALPLFRQLRRFGRIAVVADQAWVRGLSRTESALLPGIGYRVFEPSRRDEALAWVLGARD</sequence>
<dbReference type="RefSeq" id="WP_144898327.1">
    <property type="nucleotide sequence ID" value="NZ_VLKN01000002.1"/>
</dbReference>
<dbReference type="InterPro" id="IPR038396">
    <property type="entry name" value="SpoIIAA-like_sf"/>
</dbReference>
<evidence type="ECO:0000313" key="1">
    <source>
        <dbReference type="EMBL" id="TWI04642.1"/>
    </source>
</evidence>
<dbReference type="Gene3D" id="3.40.50.10600">
    <property type="entry name" value="SpoIIaa-like domains"/>
    <property type="match status" value="1"/>
</dbReference>
<accession>A0A562LAE0</accession>
<dbReference type="SUPFAM" id="SSF52091">
    <property type="entry name" value="SpoIIaa-like"/>
    <property type="match status" value="1"/>
</dbReference>
<comment type="caution">
    <text evidence="1">The sequence shown here is derived from an EMBL/GenBank/DDBJ whole genome shotgun (WGS) entry which is preliminary data.</text>
</comment>
<protein>
    <submittedName>
        <fullName evidence="1">SpoIIAA-like protein</fullName>
    </submittedName>
</protein>
<proteinExistence type="predicted"/>
<dbReference type="Pfam" id="PF11964">
    <property type="entry name" value="SpoIIAA-like"/>
    <property type="match status" value="1"/>
</dbReference>
<dbReference type="EMBL" id="VLKN01000002">
    <property type="protein sequence ID" value="TWI04642.1"/>
    <property type="molecule type" value="Genomic_DNA"/>
</dbReference>
<dbReference type="InterPro" id="IPR036513">
    <property type="entry name" value="STAS_dom_sf"/>
</dbReference>
<reference evidence="1 2" key="1">
    <citation type="journal article" date="2015" name="Stand. Genomic Sci.">
        <title>Genomic Encyclopedia of Bacterial and Archaeal Type Strains, Phase III: the genomes of soil and plant-associated and newly described type strains.</title>
        <authorList>
            <person name="Whitman W.B."/>
            <person name="Woyke T."/>
            <person name="Klenk H.P."/>
            <person name="Zhou Y."/>
            <person name="Lilburn T.G."/>
            <person name="Beck B.J."/>
            <person name="De Vos P."/>
            <person name="Vandamme P."/>
            <person name="Eisen J.A."/>
            <person name="Garrity G."/>
            <person name="Hugenholtz P."/>
            <person name="Kyrpides N.C."/>
        </authorList>
    </citation>
    <scope>NUCLEOTIDE SEQUENCE [LARGE SCALE GENOMIC DNA]</scope>
    <source>
        <strain evidence="1 2">CGMCC 1.10821</strain>
    </source>
</reference>